<dbReference type="InterPro" id="IPR013785">
    <property type="entry name" value="Aldolase_TIM"/>
</dbReference>
<organism evidence="5 6">
    <name type="scientific">Microvirga guangxiensis</name>
    <dbReference type="NCBI Taxonomy" id="549386"/>
    <lineage>
        <taxon>Bacteria</taxon>
        <taxon>Pseudomonadati</taxon>
        <taxon>Pseudomonadota</taxon>
        <taxon>Alphaproteobacteria</taxon>
        <taxon>Hyphomicrobiales</taxon>
        <taxon>Methylobacteriaceae</taxon>
        <taxon>Microvirga</taxon>
    </lineage>
</organism>
<keyword evidence="6" id="KW-1185">Reference proteome</keyword>
<dbReference type="GO" id="GO:0008840">
    <property type="term" value="F:4-hydroxy-tetrahydrodipicolinate synthase activity"/>
    <property type="evidence" value="ECO:0007669"/>
    <property type="project" value="TreeGrafter"/>
</dbReference>
<gene>
    <name evidence="5" type="ORF">SAMN02927923_02988</name>
</gene>
<proteinExistence type="inferred from homology"/>
<name>A0A1G5K257_9HYPH</name>
<dbReference type="CDD" id="cd00408">
    <property type="entry name" value="DHDPS-like"/>
    <property type="match status" value="1"/>
</dbReference>
<protein>
    <submittedName>
        <fullName evidence="5">4-hydroxy-tetrahydrodipicolinate synthase</fullName>
    </submittedName>
</protein>
<comment type="similarity">
    <text evidence="1 3">Belongs to the DapA family.</text>
</comment>
<dbReference type="SMART" id="SM01130">
    <property type="entry name" value="DHDPS"/>
    <property type="match status" value="1"/>
</dbReference>
<dbReference type="RefSeq" id="WP_091136044.1">
    <property type="nucleotide sequence ID" value="NZ_FMVJ01000008.1"/>
</dbReference>
<sequence length="309" mass="33657">MTRLTEDAKGVYVIALTPFTENGDLDLVSTDRMVDFYLERGATGLTVLGMMGEAQKLTIDESQAYVRRILKRVGGRVPVVAGVSAPGFAQMKALTDMVMNDGAAGVMVAPPSSLRNDQQILNYYKQTADFLGETPFVLQDFPLVTGVTIPVSVIQAVIDQLPTCVCLKHEDWPGLSKITALRTMAEKSGGRRISILCGNGGMFLPEEMARGADGAMTGFGYPEMMRDVVNHHNAGNADRAQDIFDAYLPLARYEQQPGLGLAIRKYIMAKRGAIASSTLRKPGGELSRDDIAEIERLIARQTKRLQELG</sequence>
<dbReference type="STRING" id="549386.SAMN02927923_02988"/>
<evidence type="ECO:0000256" key="4">
    <source>
        <dbReference type="PIRSR" id="PIRSR001365-2"/>
    </source>
</evidence>
<evidence type="ECO:0000256" key="1">
    <source>
        <dbReference type="ARBA" id="ARBA00007592"/>
    </source>
</evidence>
<evidence type="ECO:0000313" key="5">
    <source>
        <dbReference type="EMBL" id="SCY94301.1"/>
    </source>
</evidence>
<dbReference type="PANTHER" id="PTHR12128:SF66">
    <property type="entry name" value="4-HYDROXY-2-OXOGLUTARATE ALDOLASE, MITOCHONDRIAL"/>
    <property type="match status" value="1"/>
</dbReference>
<dbReference type="GO" id="GO:0005829">
    <property type="term" value="C:cytosol"/>
    <property type="evidence" value="ECO:0007669"/>
    <property type="project" value="TreeGrafter"/>
</dbReference>
<evidence type="ECO:0000256" key="2">
    <source>
        <dbReference type="ARBA" id="ARBA00023239"/>
    </source>
</evidence>
<dbReference type="AlphaFoldDB" id="A0A1G5K257"/>
<evidence type="ECO:0000313" key="6">
    <source>
        <dbReference type="Proteomes" id="UP000199569"/>
    </source>
</evidence>
<dbReference type="PIRSF" id="PIRSF001365">
    <property type="entry name" value="DHDPS"/>
    <property type="match status" value="1"/>
</dbReference>
<dbReference type="PANTHER" id="PTHR12128">
    <property type="entry name" value="DIHYDRODIPICOLINATE SYNTHASE"/>
    <property type="match status" value="1"/>
</dbReference>
<keyword evidence="2 3" id="KW-0456">Lyase</keyword>
<dbReference type="InterPro" id="IPR002220">
    <property type="entry name" value="DapA-like"/>
</dbReference>
<feature type="binding site" evidence="4">
    <location>
        <position position="216"/>
    </location>
    <ligand>
        <name>pyruvate</name>
        <dbReference type="ChEBI" id="CHEBI:15361"/>
    </ligand>
</feature>
<dbReference type="EMBL" id="FMVJ01000008">
    <property type="protein sequence ID" value="SCY94301.1"/>
    <property type="molecule type" value="Genomic_DNA"/>
</dbReference>
<dbReference type="Pfam" id="PF00701">
    <property type="entry name" value="DHDPS"/>
    <property type="match status" value="1"/>
</dbReference>
<dbReference type="Gene3D" id="3.20.20.70">
    <property type="entry name" value="Aldolase class I"/>
    <property type="match status" value="1"/>
</dbReference>
<dbReference type="Proteomes" id="UP000199569">
    <property type="component" value="Unassembled WGS sequence"/>
</dbReference>
<dbReference type="SUPFAM" id="SSF51569">
    <property type="entry name" value="Aldolase"/>
    <property type="match status" value="1"/>
</dbReference>
<reference evidence="5 6" key="1">
    <citation type="submission" date="2016-10" db="EMBL/GenBank/DDBJ databases">
        <authorList>
            <person name="de Groot N.N."/>
        </authorList>
    </citation>
    <scope>NUCLEOTIDE SEQUENCE [LARGE SCALE GENOMIC DNA]</scope>
    <source>
        <strain evidence="5 6">CGMCC 1.7666</strain>
    </source>
</reference>
<dbReference type="PRINTS" id="PR00146">
    <property type="entry name" value="DHPICSNTHASE"/>
</dbReference>
<accession>A0A1G5K257</accession>
<evidence type="ECO:0000256" key="3">
    <source>
        <dbReference type="PIRNR" id="PIRNR001365"/>
    </source>
</evidence>
<dbReference type="OrthoDB" id="9796205at2"/>